<feature type="region of interest" description="Disordered" evidence="1">
    <location>
        <begin position="1241"/>
        <end position="1270"/>
    </location>
</feature>
<feature type="region of interest" description="Disordered" evidence="1">
    <location>
        <begin position="443"/>
        <end position="470"/>
    </location>
</feature>
<feature type="compositionally biased region" description="Low complexity" evidence="1">
    <location>
        <begin position="189"/>
        <end position="212"/>
    </location>
</feature>
<feature type="region of interest" description="Disordered" evidence="1">
    <location>
        <begin position="483"/>
        <end position="537"/>
    </location>
</feature>
<dbReference type="Proteomes" id="UP000799766">
    <property type="component" value="Unassembled WGS sequence"/>
</dbReference>
<feature type="compositionally biased region" description="Basic and acidic residues" evidence="1">
    <location>
        <begin position="745"/>
        <end position="755"/>
    </location>
</feature>
<feature type="compositionally biased region" description="Pro residues" evidence="1">
    <location>
        <begin position="714"/>
        <end position="741"/>
    </location>
</feature>
<feature type="compositionally biased region" description="Basic and acidic residues" evidence="1">
    <location>
        <begin position="282"/>
        <end position="300"/>
    </location>
</feature>
<feature type="region of interest" description="Disordered" evidence="1">
    <location>
        <begin position="1"/>
        <end position="153"/>
    </location>
</feature>
<feature type="compositionally biased region" description="Low complexity" evidence="1">
    <location>
        <begin position="301"/>
        <end position="321"/>
    </location>
</feature>
<feature type="region of interest" description="Disordered" evidence="1">
    <location>
        <begin position="1340"/>
        <end position="1362"/>
    </location>
</feature>
<feature type="compositionally biased region" description="Basic and acidic residues" evidence="1">
    <location>
        <begin position="108"/>
        <end position="117"/>
    </location>
</feature>
<feature type="compositionally biased region" description="Basic and acidic residues" evidence="1">
    <location>
        <begin position="322"/>
        <end position="332"/>
    </location>
</feature>
<evidence type="ECO:0000256" key="1">
    <source>
        <dbReference type="SAM" id="MobiDB-lite"/>
    </source>
</evidence>
<feature type="compositionally biased region" description="Low complexity" evidence="1">
    <location>
        <begin position="653"/>
        <end position="666"/>
    </location>
</feature>
<feature type="compositionally biased region" description="Basic and acidic residues" evidence="1">
    <location>
        <begin position="344"/>
        <end position="353"/>
    </location>
</feature>
<feature type="compositionally biased region" description="Low complexity" evidence="1">
    <location>
        <begin position="703"/>
        <end position="713"/>
    </location>
</feature>
<feature type="compositionally biased region" description="Low complexity" evidence="1">
    <location>
        <begin position="132"/>
        <end position="142"/>
    </location>
</feature>
<feature type="region of interest" description="Disordered" evidence="1">
    <location>
        <begin position="169"/>
        <end position="224"/>
    </location>
</feature>
<protein>
    <submittedName>
        <fullName evidence="2">Uncharacterized protein</fullName>
    </submittedName>
</protein>
<feature type="compositionally biased region" description="Basic and acidic residues" evidence="1">
    <location>
        <begin position="880"/>
        <end position="889"/>
    </location>
</feature>
<feature type="compositionally biased region" description="Basic and acidic residues" evidence="1">
    <location>
        <begin position="449"/>
        <end position="460"/>
    </location>
</feature>
<reference evidence="2" key="1">
    <citation type="journal article" date="2020" name="Stud. Mycol.">
        <title>101 Dothideomycetes genomes: a test case for predicting lifestyles and emergence of pathogens.</title>
        <authorList>
            <person name="Haridas S."/>
            <person name="Albert R."/>
            <person name="Binder M."/>
            <person name="Bloem J."/>
            <person name="Labutti K."/>
            <person name="Salamov A."/>
            <person name="Andreopoulos B."/>
            <person name="Baker S."/>
            <person name="Barry K."/>
            <person name="Bills G."/>
            <person name="Bluhm B."/>
            <person name="Cannon C."/>
            <person name="Castanera R."/>
            <person name="Culley D."/>
            <person name="Daum C."/>
            <person name="Ezra D."/>
            <person name="Gonzalez J."/>
            <person name="Henrissat B."/>
            <person name="Kuo A."/>
            <person name="Liang C."/>
            <person name="Lipzen A."/>
            <person name="Lutzoni F."/>
            <person name="Magnuson J."/>
            <person name="Mondo S."/>
            <person name="Nolan M."/>
            <person name="Ohm R."/>
            <person name="Pangilinan J."/>
            <person name="Park H.-J."/>
            <person name="Ramirez L."/>
            <person name="Alfaro M."/>
            <person name="Sun H."/>
            <person name="Tritt A."/>
            <person name="Yoshinaga Y."/>
            <person name="Zwiers L.-H."/>
            <person name="Turgeon B."/>
            <person name="Goodwin S."/>
            <person name="Spatafora J."/>
            <person name="Crous P."/>
            <person name="Grigoriev I."/>
        </authorList>
    </citation>
    <scope>NUCLEOTIDE SEQUENCE</scope>
    <source>
        <strain evidence="2">ATCC 16933</strain>
    </source>
</reference>
<feature type="compositionally biased region" description="Gly residues" evidence="1">
    <location>
        <begin position="867"/>
        <end position="879"/>
    </location>
</feature>
<feature type="compositionally biased region" description="Pro residues" evidence="1">
    <location>
        <begin position="667"/>
        <end position="682"/>
    </location>
</feature>
<gene>
    <name evidence="2" type="ORF">BDY21DRAFT_15938</name>
</gene>
<feature type="region of interest" description="Disordered" evidence="1">
    <location>
        <begin position="640"/>
        <end position="769"/>
    </location>
</feature>
<accession>A0A6A6P1U2</accession>
<feature type="region of interest" description="Disordered" evidence="1">
    <location>
        <begin position="1032"/>
        <end position="1077"/>
    </location>
</feature>
<organism evidence="2 3">
    <name type="scientific">Lineolata rhizophorae</name>
    <dbReference type="NCBI Taxonomy" id="578093"/>
    <lineage>
        <taxon>Eukaryota</taxon>
        <taxon>Fungi</taxon>
        <taxon>Dikarya</taxon>
        <taxon>Ascomycota</taxon>
        <taxon>Pezizomycotina</taxon>
        <taxon>Dothideomycetes</taxon>
        <taxon>Dothideomycetes incertae sedis</taxon>
        <taxon>Lineolatales</taxon>
        <taxon>Lineolataceae</taxon>
        <taxon>Lineolata</taxon>
    </lineage>
</organism>
<name>A0A6A6P1U2_9PEZI</name>
<feature type="region of interest" description="Disordered" evidence="1">
    <location>
        <begin position="825"/>
        <end position="903"/>
    </location>
</feature>
<feature type="compositionally biased region" description="Pro residues" evidence="1">
    <location>
        <begin position="691"/>
        <end position="702"/>
    </location>
</feature>
<feature type="compositionally biased region" description="Low complexity" evidence="1">
    <location>
        <begin position="1040"/>
        <end position="1063"/>
    </location>
</feature>
<keyword evidence="3" id="KW-1185">Reference proteome</keyword>
<proteinExistence type="predicted"/>
<feature type="region of interest" description="Disordered" evidence="1">
    <location>
        <begin position="245"/>
        <end position="374"/>
    </location>
</feature>
<feature type="compositionally biased region" description="Polar residues" evidence="1">
    <location>
        <begin position="41"/>
        <end position="52"/>
    </location>
</feature>
<evidence type="ECO:0000313" key="3">
    <source>
        <dbReference type="Proteomes" id="UP000799766"/>
    </source>
</evidence>
<feature type="compositionally biased region" description="Polar residues" evidence="1">
    <location>
        <begin position="520"/>
        <end position="532"/>
    </location>
</feature>
<feature type="compositionally biased region" description="Low complexity" evidence="1">
    <location>
        <begin position="262"/>
        <end position="279"/>
    </location>
</feature>
<evidence type="ECO:0000313" key="2">
    <source>
        <dbReference type="EMBL" id="KAF2457737.1"/>
    </source>
</evidence>
<dbReference type="EMBL" id="MU001679">
    <property type="protein sequence ID" value="KAF2457737.1"/>
    <property type="molecule type" value="Genomic_DNA"/>
</dbReference>
<sequence>MGQVHQGQAPSHDDRQQQHGSLSNHQGSGGGCVGQLPPASQPSYMEFSSSDSDLPPTRVRSNKFKETVRRARTSLGSLRRTKLGRGHSCDGANLHSAVVAEDQDIDEDAHREKDKSLHNPLQSEPQDDSADQSPPTGSQPQSPSEPPRRSSDFRPATIHACQSTPRAVALQADQAATSLSSPGGGAGSPAGPAAAPTRPLRTEETTSTTRSSLSRRLHSVTSRIPRPHVRGSLFHFLLAGPGDEVAGNTAGPGRPGDVAPFAPAGTAATSGDAGAGRTAENGARDASTHRGRRQASDDRGATPAPTCAAAPSSTAAGSEATRAADPKVREGGEGSGDLDAGHGGGDKTGDETKSVGSTGRGGATTQETGSERAISTGATAIATAGAIGGTSTNDDTGASPLYAWREELSKACTRRQLLAPRQLAEARVERARIFLDLQLKKRSMSPNEARMERARAKLSEQLKGQSSSLENTTLVESLASSLSSAAVSQDEPQSAQGPHLPSQSAPPPKVAVNIPKGRFSNETQSNMSSETGGNDMKKDSVELSKAVSTPILPASGGFTDVPADSVCINGTSSASSSPDSSAATDWFDHIFDEVRPTSTASGRTKGALVPFAPDYMPPDFGLSVAQPVAHISPKVPNGFALSPTTRPAPPSRPVSKPVKPVSLASLPTPPSLTQPPPDPPATSGPRIRSGLPPPYAPSPLSRPPMQTTGGTPAPQEPPPPPPPTPSNKPPSQPGPPNPGPQTPSQHDELAGDRVSEGGPAGPLPSAVQKVRSNKLARNGSSTGRSRLFTCVPLPHVATMALHLRSDFEAMRREIAHGLAVDGVSRARNSENGRNGSSEFGDDDDERSKGRRPPWTLTVSRVRRGGRSGEGARSGNGGKNGNERMNEHARMNGNEGKNGNGGMKRYGSLNGNGYKNANGGGNWGARADGFVAHETSARAVVVEPLRGESGPWNAPSRLWNEEGVGGDKKDARPRFGVRAWFDEDFPQSSFIAQEKQNTPNVVDKPNDAGTGFPGSCSNSPLISRNHSPVLGINNASDNTEDNTNTYTTHSNSQAISSNSSNANSDFIDTSNNPFGKDSHQTRWAASAKAYAQSGHQAVILDKKADFTQSGEEQLILLGNSEKQVGMSDTFVAHTTMTDPKYSVEVLTSDKGIVFYLPGMCTIKLANDSCTEREIFLHLLNNHLRPERTDVVSIVRWARDQIWWDSDVERALRQNGFFWNVGITTAEKMFVLQLAAERTYEKKNRNRKEWEQGREAETQDKKNDEECQKRAESSSAAGLFPCCIPTGTSTTPPSPTSTTPCYAPKFVSEDVSRAALKLEEIALGPEGSRAFRSLLQHAAKCRKSPRQIPGRDPAEYDWEDAPSRLDKPRPFTGKPWWELVPEKLILQGQIQPQAIRDWFALVRLRDAWGISVEADDLQDVLTPYCARADEAARWPDHMGDFLGSVWHRIWHYRVLYKNALLKEHEDIADFSRRHNYRKWKHLLT</sequence>